<name>A0ABX2Q2V1_9BACT</name>
<protein>
    <recommendedName>
        <fullName evidence="4">HTH cro/C1-type domain-containing protein</fullName>
    </recommendedName>
</protein>
<feature type="compositionally biased region" description="Pro residues" evidence="1">
    <location>
        <begin position="115"/>
        <end position="132"/>
    </location>
</feature>
<feature type="compositionally biased region" description="Pro residues" evidence="1">
    <location>
        <begin position="75"/>
        <end position="87"/>
    </location>
</feature>
<sequence length="181" mass="19290">MSLEKTATVIQHLVDERNKPGFDLLCKVFEVYPNVSKDWLLEGREPMLTNETEAATAEVEAVSSDPVPQGSVAPVPRPEPVTAPPATPATAPAEAAPLVAPVAAPAPVAPAPVEAPAPPVAAPQPAPAPVAPAAPDTSWQTALYTQQMAHQLAMAEMRNQHLQDQQRMMQQMMDLMQRQLA</sequence>
<feature type="region of interest" description="Disordered" evidence="1">
    <location>
        <begin position="115"/>
        <end position="135"/>
    </location>
</feature>
<dbReference type="RefSeq" id="WP_176899943.1">
    <property type="nucleotide sequence ID" value="NZ_JABKAV010000025.1"/>
</dbReference>
<evidence type="ECO:0000256" key="1">
    <source>
        <dbReference type="SAM" id="MobiDB-lite"/>
    </source>
</evidence>
<comment type="caution">
    <text evidence="2">The sequence shown here is derived from an EMBL/GenBank/DDBJ whole genome shotgun (WGS) entry which is preliminary data.</text>
</comment>
<dbReference type="EMBL" id="JABKAV010000025">
    <property type="protein sequence ID" value="NVO85278.1"/>
    <property type="molecule type" value="Genomic_DNA"/>
</dbReference>
<evidence type="ECO:0008006" key="4">
    <source>
        <dbReference type="Google" id="ProtNLM"/>
    </source>
</evidence>
<reference evidence="2 3" key="1">
    <citation type="submission" date="2020-05" db="EMBL/GenBank/DDBJ databases">
        <title>Hymenobacter terrestris sp. nov. and Hymenobacter lapidiphilus sp. nov., isolated from regoliths in Antarctica.</title>
        <authorList>
            <person name="Sedlacek I."/>
            <person name="Pantucek R."/>
            <person name="Zeman M."/>
            <person name="Holochova P."/>
            <person name="Kralova S."/>
            <person name="Stankova E."/>
            <person name="Sedo O."/>
            <person name="Micenkova L."/>
            <person name="Svec P."/>
            <person name="Gupta V."/>
            <person name="Sood U."/>
            <person name="Korpole U.S."/>
            <person name="Lal R."/>
        </authorList>
    </citation>
    <scope>NUCLEOTIDE SEQUENCE [LARGE SCALE GENOMIC DNA]</scope>
    <source>
        <strain evidence="2 3">P5252</strain>
    </source>
</reference>
<proteinExistence type="predicted"/>
<accession>A0ABX2Q2V1</accession>
<evidence type="ECO:0000313" key="3">
    <source>
        <dbReference type="Proteomes" id="UP000626554"/>
    </source>
</evidence>
<gene>
    <name evidence="2" type="ORF">HW556_10350</name>
</gene>
<evidence type="ECO:0000313" key="2">
    <source>
        <dbReference type="EMBL" id="NVO85278.1"/>
    </source>
</evidence>
<feature type="region of interest" description="Disordered" evidence="1">
    <location>
        <begin position="60"/>
        <end position="91"/>
    </location>
</feature>
<organism evidence="2 3">
    <name type="scientific">Hymenobacter terrestris</name>
    <dbReference type="NCBI Taxonomy" id="2748310"/>
    <lineage>
        <taxon>Bacteria</taxon>
        <taxon>Pseudomonadati</taxon>
        <taxon>Bacteroidota</taxon>
        <taxon>Cytophagia</taxon>
        <taxon>Cytophagales</taxon>
        <taxon>Hymenobacteraceae</taxon>
        <taxon>Hymenobacter</taxon>
    </lineage>
</organism>
<dbReference type="Proteomes" id="UP000626554">
    <property type="component" value="Unassembled WGS sequence"/>
</dbReference>
<keyword evidence="3" id="KW-1185">Reference proteome</keyword>